<organism evidence="1 2">
    <name type="scientific">Amanita muscaria (strain Koide BX008)</name>
    <dbReference type="NCBI Taxonomy" id="946122"/>
    <lineage>
        <taxon>Eukaryota</taxon>
        <taxon>Fungi</taxon>
        <taxon>Dikarya</taxon>
        <taxon>Basidiomycota</taxon>
        <taxon>Agaricomycotina</taxon>
        <taxon>Agaricomycetes</taxon>
        <taxon>Agaricomycetidae</taxon>
        <taxon>Agaricales</taxon>
        <taxon>Pluteineae</taxon>
        <taxon>Amanitaceae</taxon>
        <taxon>Amanita</taxon>
    </lineage>
</organism>
<dbReference type="HOGENOM" id="CLU_2687261_0_0_1"/>
<keyword evidence="2" id="KW-1185">Reference proteome</keyword>
<proteinExistence type="predicted"/>
<sequence length="74" mass="8589">MMKMVDRMGRRPCSPSGNRNASWTYIRAHPPSQVCPFCLSLIRYHSKQVEHDLRIERCGSMAYSRVDVTFPSRS</sequence>
<name>A0A0C2S6Y1_AMAMK</name>
<dbReference type="AlphaFoldDB" id="A0A0C2S6Y1"/>
<evidence type="ECO:0000313" key="1">
    <source>
        <dbReference type="EMBL" id="KIL58490.1"/>
    </source>
</evidence>
<dbReference type="InParanoid" id="A0A0C2S6Y1"/>
<dbReference type="Proteomes" id="UP000054549">
    <property type="component" value="Unassembled WGS sequence"/>
</dbReference>
<accession>A0A0C2S6Y1</accession>
<protein>
    <submittedName>
        <fullName evidence="1">Uncharacterized protein</fullName>
    </submittedName>
</protein>
<reference evidence="1 2" key="1">
    <citation type="submission" date="2014-04" db="EMBL/GenBank/DDBJ databases">
        <title>Evolutionary Origins and Diversification of the Mycorrhizal Mutualists.</title>
        <authorList>
            <consortium name="DOE Joint Genome Institute"/>
            <consortium name="Mycorrhizal Genomics Consortium"/>
            <person name="Kohler A."/>
            <person name="Kuo A."/>
            <person name="Nagy L.G."/>
            <person name="Floudas D."/>
            <person name="Copeland A."/>
            <person name="Barry K.W."/>
            <person name="Cichocki N."/>
            <person name="Veneault-Fourrey C."/>
            <person name="LaButti K."/>
            <person name="Lindquist E.A."/>
            <person name="Lipzen A."/>
            <person name="Lundell T."/>
            <person name="Morin E."/>
            <person name="Murat C."/>
            <person name="Riley R."/>
            <person name="Ohm R."/>
            <person name="Sun H."/>
            <person name="Tunlid A."/>
            <person name="Henrissat B."/>
            <person name="Grigoriev I.V."/>
            <person name="Hibbett D.S."/>
            <person name="Martin F."/>
        </authorList>
    </citation>
    <scope>NUCLEOTIDE SEQUENCE [LARGE SCALE GENOMIC DNA]</scope>
    <source>
        <strain evidence="1 2">Koide BX008</strain>
    </source>
</reference>
<gene>
    <name evidence="1" type="ORF">M378DRAFT_316327</name>
</gene>
<dbReference type="EMBL" id="KN818337">
    <property type="protein sequence ID" value="KIL58490.1"/>
    <property type="molecule type" value="Genomic_DNA"/>
</dbReference>
<evidence type="ECO:0000313" key="2">
    <source>
        <dbReference type="Proteomes" id="UP000054549"/>
    </source>
</evidence>